<feature type="non-terminal residue" evidence="1">
    <location>
        <position position="1"/>
    </location>
</feature>
<dbReference type="Gene3D" id="3.30.420.10">
    <property type="entry name" value="Ribonuclease H-like superfamily/Ribonuclease H"/>
    <property type="match status" value="1"/>
</dbReference>
<keyword evidence="2" id="KW-1185">Reference proteome</keyword>
<evidence type="ECO:0000313" key="2">
    <source>
        <dbReference type="Proteomes" id="UP000235965"/>
    </source>
</evidence>
<dbReference type="STRING" id="105785.A0A2J7RBD7"/>
<sequence>QKVYKNVDFVSKNVWFDEATFKLNGTVNRLNCVYWAPENPHIHVDRAVNLPGLTVWCELSYRGLTGPLFFEGTVNTPINRHLSAKLVLQTFILLALHQFCGNKPFYFQQDGASPRYYRDVITYLNEPGQWMGRGSVEYPPCSSDLTLIDFYLWESLKDVVYCRKPLTLETLREEIETLNSCLPANGGHF</sequence>
<dbReference type="PANTHER" id="PTHR47326:SF1">
    <property type="entry name" value="HTH PSQ-TYPE DOMAIN-CONTAINING PROTEIN"/>
    <property type="match status" value="1"/>
</dbReference>
<dbReference type="Proteomes" id="UP000235965">
    <property type="component" value="Unassembled WGS sequence"/>
</dbReference>
<dbReference type="PANTHER" id="PTHR47326">
    <property type="entry name" value="TRANSPOSABLE ELEMENT TC3 TRANSPOSASE-LIKE PROTEIN"/>
    <property type="match status" value="1"/>
</dbReference>
<comment type="caution">
    <text evidence="1">The sequence shown here is derived from an EMBL/GenBank/DDBJ whole genome shotgun (WGS) entry which is preliminary data.</text>
</comment>
<reference evidence="1 2" key="1">
    <citation type="submission" date="2017-12" db="EMBL/GenBank/DDBJ databases">
        <title>Hemimetabolous genomes reveal molecular basis of termite eusociality.</title>
        <authorList>
            <person name="Harrison M.C."/>
            <person name="Jongepier E."/>
            <person name="Robertson H.M."/>
            <person name="Arning N."/>
            <person name="Bitard-Feildel T."/>
            <person name="Chao H."/>
            <person name="Childers C.P."/>
            <person name="Dinh H."/>
            <person name="Doddapaneni H."/>
            <person name="Dugan S."/>
            <person name="Gowin J."/>
            <person name="Greiner C."/>
            <person name="Han Y."/>
            <person name="Hu H."/>
            <person name="Hughes D.S.T."/>
            <person name="Huylmans A.-K."/>
            <person name="Kemena C."/>
            <person name="Kremer L.P.M."/>
            <person name="Lee S.L."/>
            <person name="Lopez-Ezquerra A."/>
            <person name="Mallet L."/>
            <person name="Monroy-Kuhn J.M."/>
            <person name="Moser A."/>
            <person name="Murali S.C."/>
            <person name="Muzny D.M."/>
            <person name="Otani S."/>
            <person name="Piulachs M.-D."/>
            <person name="Poelchau M."/>
            <person name="Qu J."/>
            <person name="Schaub F."/>
            <person name="Wada-Katsumata A."/>
            <person name="Worley K.C."/>
            <person name="Xie Q."/>
            <person name="Ylla G."/>
            <person name="Poulsen M."/>
            <person name="Gibbs R.A."/>
            <person name="Schal C."/>
            <person name="Richards S."/>
            <person name="Belles X."/>
            <person name="Korb J."/>
            <person name="Bornberg-Bauer E."/>
        </authorList>
    </citation>
    <scope>NUCLEOTIDE SEQUENCE [LARGE SCALE GENOMIC DNA]</scope>
    <source>
        <tissue evidence="1">Whole body</tissue>
    </source>
</reference>
<protein>
    <submittedName>
        <fullName evidence="1">Uncharacterized protein</fullName>
    </submittedName>
</protein>
<evidence type="ECO:0000313" key="1">
    <source>
        <dbReference type="EMBL" id="PNF38153.1"/>
    </source>
</evidence>
<organism evidence="1 2">
    <name type="scientific">Cryptotermes secundus</name>
    <dbReference type="NCBI Taxonomy" id="105785"/>
    <lineage>
        <taxon>Eukaryota</taxon>
        <taxon>Metazoa</taxon>
        <taxon>Ecdysozoa</taxon>
        <taxon>Arthropoda</taxon>
        <taxon>Hexapoda</taxon>
        <taxon>Insecta</taxon>
        <taxon>Pterygota</taxon>
        <taxon>Neoptera</taxon>
        <taxon>Polyneoptera</taxon>
        <taxon>Dictyoptera</taxon>
        <taxon>Blattodea</taxon>
        <taxon>Blattoidea</taxon>
        <taxon>Termitoidae</taxon>
        <taxon>Kalotermitidae</taxon>
        <taxon>Cryptotermitinae</taxon>
        <taxon>Cryptotermes</taxon>
    </lineage>
</organism>
<accession>A0A2J7RBD7</accession>
<dbReference type="InParanoid" id="A0A2J7RBD7"/>
<name>A0A2J7RBD7_9NEOP</name>
<dbReference type="AlphaFoldDB" id="A0A2J7RBD7"/>
<proteinExistence type="predicted"/>
<gene>
    <name evidence="1" type="ORF">B7P43_G14557</name>
</gene>
<dbReference type="InterPro" id="IPR036397">
    <property type="entry name" value="RNaseH_sf"/>
</dbReference>
<dbReference type="GO" id="GO:0003676">
    <property type="term" value="F:nucleic acid binding"/>
    <property type="evidence" value="ECO:0007669"/>
    <property type="project" value="InterPro"/>
</dbReference>
<dbReference type="EMBL" id="NEVH01005906">
    <property type="protein sequence ID" value="PNF38153.1"/>
    <property type="molecule type" value="Genomic_DNA"/>
</dbReference>